<dbReference type="EMBL" id="CM026428">
    <property type="protein sequence ID" value="KAG0567857.1"/>
    <property type="molecule type" value="Genomic_DNA"/>
</dbReference>
<keyword evidence="1" id="KW-1133">Transmembrane helix</keyword>
<evidence type="ECO:0000256" key="1">
    <source>
        <dbReference type="SAM" id="Phobius"/>
    </source>
</evidence>
<evidence type="ECO:0000313" key="2">
    <source>
        <dbReference type="EMBL" id="KAG0567857.1"/>
    </source>
</evidence>
<dbReference type="Proteomes" id="UP000822688">
    <property type="component" value="Chromosome 7"/>
</dbReference>
<name>A0A8T0HB14_CERPU</name>
<sequence length="113" mass="12314">VSPHGLEDTDTLLFSPLILHPSPCLLPSLLPPWLRGLDALCPGLLQVKATMQWLEVGGISYSAAWCVCLCASVCVSLACFIITVAIIIVRAMLQPAMEPLCPLWHEHERNPCP</sequence>
<keyword evidence="3" id="KW-1185">Reference proteome</keyword>
<keyword evidence="1" id="KW-0812">Transmembrane</keyword>
<reference evidence="2" key="1">
    <citation type="submission" date="2020-06" db="EMBL/GenBank/DDBJ databases">
        <title>WGS assembly of Ceratodon purpureus strain R40.</title>
        <authorList>
            <person name="Carey S.B."/>
            <person name="Jenkins J."/>
            <person name="Shu S."/>
            <person name="Lovell J.T."/>
            <person name="Sreedasyam A."/>
            <person name="Maumus F."/>
            <person name="Tiley G.P."/>
            <person name="Fernandez-Pozo N."/>
            <person name="Barry K."/>
            <person name="Chen C."/>
            <person name="Wang M."/>
            <person name="Lipzen A."/>
            <person name="Daum C."/>
            <person name="Saski C.A."/>
            <person name="Payton A.C."/>
            <person name="Mcbreen J.C."/>
            <person name="Conrad R.E."/>
            <person name="Kollar L.M."/>
            <person name="Olsson S."/>
            <person name="Huttunen S."/>
            <person name="Landis J.B."/>
            <person name="Wickett N.J."/>
            <person name="Johnson M.G."/>
            <person name="Rensing S.A."/>
            <person name="Grimwood J."/>
            <person name="Schmutz J."/>
            <person name="Mcdaniel S.F."/>
        </authorList>
    </citation>
    <scope>NUCLEOTIDE SEQUENCE</scope>
    <source>
        <strain evidence="2">R40</strain>
    </source>
</reference>
<evidence type="ECO:0000313" key="3">
    <source>
        <dbReference type="Proteomes" id="UP000822688"/>
    </source>
</evidence>
<feature type="non-terminal residue" evidence="2">
    <location>
        <position position="1"/>
    </location>
</feature>
<organism evidence="2 3">
    <name type="scientific">Ceratodon purpureus</name>
    <name type="common">Fire moss</name>
    <name type="synonym">Dicranum purpureum</name>
    <dbReference type="NCBI Taxonomy" id="3225"/>
    <lineage>
        <taxon>Eukaryota</taxon>
        <taxon>Viridiplantae</taxon>
        <taxon>Streptophyta</taxon>
        <taxon>Embryophyta</taxon>
        <taxon>Bryophyta</taxon>
        <taxon>Bryophytina</taxon>
        <taxon>Bryopsida</taxon>
        <taxon>Dicranidae</taxon>
        <taxon>Pseudoditrichales</taxon>
        <taxon>Ditrichaceae</taxon>
        <taxon>Ceratodon</taxon>
    </lineage>
</organism>
<comment type="caution">
    <text evidence="2">The sequence shown here is derived from an EMBL/GenBank/DDBJ whole genome shotgun (WGS) entry which is preliminary data.</text>
</comment>
<protein>
    <submittedName>
        <fullName evidence="2">Uncharacterized protein</fullName>
    </submittedName>
</protein>
<accession>A0A8T0HB14</accession>
<feature type="transmembrane region" description="Helical" evidence="1">
    <location>
        <begin position="62"/>
        <end position="89"/>
    </location>
</feature>
<gene>
    <name evidence="2" type="ORF">KC19_7G167200</name>
</gene>
<dbReference type="AlphaFoldDB" id="A0A8T0HB14"/>
<proteinExistence type="predicted"/>
<keyword evidence="1" id="KW-0472">Membrane</keyword>